<reference evidence="8" key="1">
    <citation type="submission" date="2020-11" db="EMBL/GenBank/DDBJ databases">
        <authorList>
            <consortium name="DOE Joint Genome Institute"/>
            <person name="Ahrendt S."/>
            <person name="Riley R."/>
            <person name="Andreopoulos W."/>
            <person name="Labutti K."/>
            <person name="Pangilinan J."/>
            <person name="Ruiz-Duenas F.J."/>
            <person name="Barrasa J.M."/>
            <person name="Sanchez-Garcia M."/>
            <person name="Camarero S."/>
            <person name="Miyauchi S."/>
            <person name="Serrano A."/>
            <person name="Linde D."/>
            <person name="Babiker R."/>
            <person name="Drula E."/>
            <person name="Ayuso-Fernandez I."/>
            <person name="Pacheco R."/>
            <person name="Padilla G."/>
            <person name="Ferreira P."/>
            <person name="Barriuso J."/>
            <person name="Kellner H."/>
            <person name="Castanera R."/>
            <person name="Alfaro M."/>
            <person name="Ramirez L."/>
            <person name="Pisabarro A.G."/>
            <person name="Kuo A."/>
            <person name="Tritt A."/>
            <person name="Lipzen A."/>
            <person name="He G."/>
            <person name="Yan M."/>
            <person name="Ng V."/>
            <person name="Cullen D."/>
            <person name="Martin F."/>
            <person name="Rosso M.-N."/>
            <person name="Henrissat B."/>
            <person name="Hibbett D."/>
            <person name="Martinez A.T."/>
            <person name="Grigoriev I.V."/>
        </authorList>
    </citation>
    <scope>NUCLEOTIDE SEQUENCE</scope>
    <source>
        <strain evidence="8">CBS 506.95</strain>
    </source>
</reference>
<evidence type="ECO:0000313" key="8">
    <source>
        <dbReference type="EMBL" id="KAF9529292.1"/>
    </source>
</evidence>
<accession>A0A9P6JQ69</accession>
<evidence type="ECO:0000256" key="5">
    <source>
        <dbReference type="SAM" id="MobiDB-lite"/>
    </source>
</evidence>
<sequence>MTAESFHITNFLNSVPAPLTVALLRLYPCISLIKRVIQISTWSATSWQHSWLLLAGWWAVCLFLDTTLRNDLSEKTILTEQTLQNVVTDLTIIQSSLPTTIPLPTLEAATCLRIAFVVYLPYTLLTFFVSFRVICALVGTVLLTWRAPWAIVLRATVWRSAWVRWSIYKLWAAIAGQPLPPPTLSPQPTLSSTEAVQSLRFLFTIHENQRWWMGLDWTAALLPGERPSWCSSSQQPMSPPDAFNLPDSTTVYLSDGKGGRLKRTATWKWEEPEWRVLVHKEGSQISRVERPIPTINENANSSRLLKAAGRLREGSIDTKPADDHTSEDPQEPVDEETLTDGDGWVYGDNKWESPSNKGGMGKYTRYRRWTRIAIVFEIVEPVSPGDIGIEKREIATTPKLQTVNTQPVAYHPEGILMDSVPDSPLRKRLMNALSKPNQPP</sequence>
<evidence type="ECO:0000256" key="3">
    <source>
        <dbReference type="ARBA" id="ARBA00022989"/>
    </source>
</evidence>
<dbReference type="GO" id="GO:0012505">
    <property type="term" value="C:endomembrane system"/>
    <property type="evidence" value="ECO:0007669"/>
    <property type="project" value="UniProtKB-SubCell"/>
</dbReference>
<evidence type="ECO:0000256" key="2">
    <source>
        <dbReference type="ARBA" id="ARBA00022692"/>
    </source>
</evidence>
<dbReference type="Proteomes" id="UP000807306">
    <property type="component" value="Unassembled WGS sequence"/>
</dbReference>
<evidence type="ECO:0000256" key="1">
    <source>
        <dbReference type="ARBA" id="ARBA00004127"/>
    </source>
</evidence>
<dbReference type="AlphaFoldDB" id="A0A9P6JQ69"/>
<dbReference type="InterPro" id="IPR010482">
    <property type="entry name" value="TECPR1-like_DysF"/>
</dbReference>
<proteinExistence type="predicted"/>
<dbReference type="GO" id="GO:0005778">
    <property type="term" value="C:peroxisomal membrane"/>
    <property type="evidence" value="ECO:0007669"/>
    <property type="project" value="TreeGrafter"/>
</dbReference>
<dbReference type="PANTHER" id="PTHR31679:SF2">
    <property type="entry name" value="PEROXISOMAL MEMBRANE PROTEIN PEX30-RELATED"/>
    <property type="match status" value="1"/>
</dbReference>
<feature type="domain" description="Peroxin/Ferlin" evidence="7">
    <location>
        <begin position="198"/>
        <end position="277"/>
    </location>
</feature>
<dbReference type="EMBL" id="MU157847">
    <property type="protein sequence ID" value="KAF9529292.1"/>
    <property type="molecule type" value="Genomic_DNA"/>
</dbReference>
<dbReference type="InterPro" id="IPR052646">
    <property type="entry name" value="Peroxisomal_PEX28-32"/>
</dbReference>
<feature type="region of interest" description="Disordered" evidence="5">
    <location>
        <begin position="315"/>
        <end position="358"/>
    </location>
</feature>
<keyword evidence="9" id="KW-1185">Reference proteome</keyword>
<evidence type="ECO:0000256" key="4">
    <source>
        <dbReference type="ARBA" id="ARBA00023136"/>
    </source>
</evidence>
<feature type="compositionally biased region" description="Basic and acidic residues" evidence="5">
    <location>
        <begin position="315"/>
        <end position="327"/>
    </location>
</feature>
<dbReference type="PANTHER" id="PTHR31679">
    <property type="entry name" value="PEROXISOMAL MEMBRANE PROTEIN PEX30-RELATED"/>
    <property type="match status" value="1"/>
</dbReference>
<comment type="caution">
    <text evidence="8">The sequence shown here is derived from an EMBL/GenBank/DDBJ whole genome shotgun (WGS) entry which is preliminary data.</text>
</comment>
<protein>
    <submittedName>
        <fullName evidence="8">Integral peroxisomal membrane peroxin-domain-containing protein</fullName>
    </submittedName>
</protein>
<name>A0A9P6JQ69_9AGAR</name>
<evidence type="ECO:0000313" key="9">
    <source>
        <dbReference type="Proteomes" id="UP000807306"/>
    </source>
</evidence>
<keyword evidence="2 6" id="KW-0812">Transmembrane</keyword>
<dbReference type="GO" id="GO:0007031">
    <property type="term" value="P:peroxisome organization"/>
    <property type="evidence" value="ECO:0007669"/>
    <property type="project" value="UniProtKB-ARBA"/>
</dbReference>
<keyword evidence="4 6" id="KW-0472">Membrane</keyword>
<gene>
    <name evidence="8" type="ORF">CPB83DRAFT_927356</name>
</gene>
<keyword evidence="3 6" id="KW-1133">Transmembrane helix</keyword>
<dbReference type="OrthoDB" id="5586090at2759"/>
<dbReference type="SMART" id="SM00693">
    <property type="entry name" value="DysFN"/>
    <property type="match status" value="1"/>
</dbReference>
<comment type="subcellular location">
    <subcellularLocation>
        <location evidence="1">Endomembrane system</location>
        <topology evidence="1">Multi-pass membrane protein</topology>
    </subcellularLocation>
</comment>
<evidence type="ECO:0000256" key="6">
    <source>
        <dbReference type="SAM" id="Phobius"/>
    </source>
</evidence>
<dbReference type="Pfam" id="PF06398">
    <property type="entry name" value="Pex24p"/>
    <property type="match status" value="1"/>
</dbReference>
<evidence type="ECO:0000259" key="7">
    <source>
        <dbReference type="SMART" id="SM00693"/>
    </source>
</evidence>
<feature type="transmembrane region" description="Helical" evidence="6">
    <location>
        <begin position="122"/>
        <end position="145"/>
    </location>
</feature>
<dbReference type="InterPro" id="IPR006614">
    <property type="entry name" value="Peroxin/Ferlin"/>
</dbReference>
<feature type="compositionally biased region" description="Acidic residues" evidence="5">
    <location>
        <begin position="328"/>
        <end position="339"/>
    </location>
</feature>
<organism evidence="8 9">
    <name type="scientific">Crepidotus variabilis</name>
    <dbReference type="NCBI Taxonomy" id="179855"/>
    <lineage>
        <taxon>Eukaryota</taxon>
        <taxon>Fungi</taxon>
        <taxon>Dikarya</taxon>
        <taxon>Basidiomycota</taxon>
        <taxon>Agaricomycotina</taxon>
        <taxon>Agaricomycetes</taxon>
        <taxon>Agaricomycetidae</taxon>
        <taxon>Agaricales</taxon>
        <taxon>Agaricineae</taxon>
        <taxon>Crepidotaceae</taxon>
        <taxon>Crepidotus</taxon>
    </lineage>
</organism>